<keyword evidence="4 5" id="KW-0472">Membrane</keyword>
<evidence type="ECO:0000256" key="5">
    <source>
        <dbReference type="SAM" id="Phobius"/>
    </source>
</evidence>
<evidence type="ECO:0000256" key="4">
    <source>
        <dbReference type="ARBA" id="ARBA00023136"/>
    </source>
</evidence>
<proteinExistence type="predicted"/>
<dbReference type="GO" id="GO:0016020">
    <property type="term" value="C:membrane"/>
    <property type="evidence" value="ECO:0007669"/>
    <property type="project" value="UniProtKB-SubCell"/>
</dbReference>
<evidence type="ECO:0000256" key="1">
    <source>
        <dbReference type="ARBA" id="ARBA00004141"/>
    </source>
</evidence>
<comment type="caution">
    <text evidence="8">The sequence shown here is derived from an EMBL/GenBank/DDBJ whole genome shotgun (WGS) entry which is preliminary data.</text>
</comment>
<protein>
    <recommendedName>
        <fullName evidence="6">Major facilitator superfamily (MFS) profile domain-containing protein</fullName>
    </recommendedName>
</protein>
<feature type="domain" description="Major facilitator superfamily (MFS) profile" evidence="6">
    <location>
        <begin position="109"/>
        <end position="530"/>
    </location>
</feature>
<evidence type="ECO:0000259" key="6">
    <source>
        <dbReference type="PROSITE" id="PS50850"/>
    </source>
</evidence>
<feature type="transmembrane region" description="Helical" evidence="5">
    <location>
        <begin position="360"/>
        <end position="380"/>
    </location>
</feature>
<evidence type="ECO:0000313" key="7">
    <source>
        <dbReference type="EMBL" id="CAB3221115.1"/>
    </source>
</evidence>
<accession>A0A8S1AGP1</accession>
<dbReference type="Pfam" id="PF00083">
    <property type="entry name" value="Sugar_tr"/>
    <property type="match status" value="1"/>
</dbReference>
<dbReference type="OrthoDB" id="6884957at2759"/>
<dbReference type="Proteomes" id="UP000494256">
    <property type="component" value="Unassembled WGS sequence"/>
</dbReference>
<keyword evidence="2 5" id="KW-0812">Transmembrane</keyword>
<evidence type="ECO:0000256" key="2">
    <source>
        <dbReference type="ARBA" id="ARBA00022692"/>
    </source>
</evidence>
<dbReference type="PANTHER" id="PTHR24064">
    <property type="entry name" value="SOLUTE CARRIER FAMILY 22 MEMBER"/>
    <property type="match status" value="1"/>
</dbReference>
<dbReference type="AlphaFoldDB" id="A0A8S1AGP1"/>
<feature type="transmembrane region" description="Helical" evidence="5">
    <location>
        <begin position="247"/>
        <end position="270"/>
    </location>
</feature>
<dbReference type="InterPro" id="IPR005828">
    <property type="entry name" value="MFS_sugar_transport-like"/>
</dbReference>
<sequence length="567" mass="63907">MGLPNKNNGELSSGVKKDTKPVEDAHILDKVLTHVGDFGRYQMLLFLIMMPLGYTYAFVYFVQMFITATPKNYWCRVPELAGLSMELRRNLSAPGIARGDWDHCKTFDTNWSRILETLIPPPDGTPTIPCQYGWEFELSDIPYETVTSERDWVCNHASYVPTAQSVFFAGAVLGTFVFGWIADRFGRVPAVIATNLIGGIGGIATTFTSKEWDFILCRFIVGVSFDNCFMILYVLVLEYVGCQYRTVVANLALALSFAVAGISLPWIAYYIADWRILLWVTSLPMFLVLLMPWFLPESVKWLVSKGRVEEAVAILKRFESMNGKKIPDDVMDEFRMFGEKAKLEEKHSILEMLSSKELRWAMFSLILVFMGCGVVFDGLARLADSFGLSFFAVFSFNEVFEFAAIFFVIIILDRLGRRNSTTSSSFIASVLLLIALFVPEGLPQAILAILSRFFMTTCYTASMQWCTEVIPTPFRASGMSIFHMSAFTANIFSPFIVYASRVWDMLPMVIFTVISFITAGVCLTLPETKGLALPQTKEDGENIIREHSLCRKRKKTEDIKISTLEAS</sequence>
<dbReference type="Proteomes" id="UP000494106">
    <property type="component" value="Unassembled WGS sequence"/>
</dbReference>
<feature type="transmembrane region" description="Helical" evidence="5">
    <location>
        <begin position="219"/>
        <end position="240"/>
    </location>
</feature>
<evidence type="ECO:0000313" key="9">
    <source>
        <dbReference type="Proteomes" id="UP000494106"/>
    </source>
</evidence>
<comment type="subcellular location">
    <subcellularLocation>
        <location evidence="1">Membrane</location>
        <topology evidence="1">Multi-pass membrane protein</topology>
    </subcellularLocation>
</comment>
<dbReference type="InterPro" id="IPR005829">
    <property type="entry name" value="Sugar_transporter_CS"/>
</dbReference>
<keyword evidence="3 5" id="KW-1133">Transmembrane helix</keyword>
<feature type="transmembrane region" description="Helical" evidence="5">
    <location>
        <begin position="423"/>
        <end position="439"/>
    </location>
</feature>
<evidence type="ECO:0000256" key="3">
    <source>
        <dbReference type="ARBA" id="ARBA00022989"/>
    </source>
</evidence>
<dbReference type="InterPro" id="IPR036259">
    <property type="entry name" value="MFS_trans_sf"/>
</dbReference>
<feature type="transmembrane region" description="Helical" evidence="5">
    <location>
        <begin position="188"/>
        <end position="207"/>
    </location>
</feature>
<reference evidence="9 10" key="1">
    <citation type="submission" date="2020-04" db="EMBL/GenBank/DDBJ databases">
        <authorList>
            <person name="Wallbank WR R."/>
            <person name="Pardo Diaz C."/>
            <person name="Kozak K."/>
            <person name="Martin S."/>
            <person name="Jiggins C."/>
            <person name="Moest M."/>
            <person name="Warren A I."/>
            <person name="Byers J.R.P. K."/>
            <person name="Montejo-Kovacevich G."/>
            <person name="Yen C E."/>
        </authorList>
    </citation>
    <scope>NUCLEOTIDE SEQUENCE [LARGE SCALE GENOMIC DNA]</scope>
</reference>
<feature type="transmembrane region" description="Helical" evidence="5">
    <location>
        <begin position="44"/>
        <end position="66"/>
    </location>
</feature>
<dbReference type="EMBL" id="CADEBD010000042">
    <property type="protein sequence ID" value="CAB3221115.1"/>
    <property type="molecule type" value="Genomic_DNA"/>
</dbReference>
<dbReference type="EMBL" id="CADEBC010000524">
    <property type="protein sequence ID" value="CAB3245462.1"/>
    <property type="molecule type" value="Genomic_DNA"/>
</dbReference>
<name>A0A8S1AGP1_ARCPL</name>
<feature type="transmembrane region" description="Helical" evidence="5">
    <location>
        <begin position="276"/>
        <end position="295"/>
    </location>
</feature>
<organism evidence="8 9">
    <name type="scientific">Arctia plantaginis</name>
    <name type="common">Wood tiger moth</name>
    <name type="synonym">Phalaena plantaginis</name>
    <dbReference type="NCBI Taxonomy" id="874455"/>
    <lineage>
        <taxon>Eukaryota</taxon>
        <taxon>Metazoa</taxon>
        <taxon>Ecdysozoa</taxon>
        <taxon>Arthropoda</taxon>
        <taxon>Hexapoda</taxon>
        <taxon>Insecta</taxon>
        <taxon>Pterygota</taxon>
        <taxon>Neoptera</taxon>
        <taxon>Endopterygota</taxon>
        <taxon>Lepidoptera</taxon>
        <taxon>Glossata</taxon>
        <taxon>Ditrysia</taxon>
        <taxon>Noctuoidea</taxon>
        <taxon>Erebidae</taxon>
        <taxon>Arctiinae</taxon>
        <taxon>Arctia</taxon>
    </lineage>
</organism>
<feature type="transmembrane region" description="Helical" evidence="5">
    <location>
        <begin position="162"/>
        <end position="181"/>
    </location>
</feature>
<keyword evidence="9" id="KW-1185">Reference proteome</keyword>
<dbReference type="PROSITE" id="PS00216">
    <property type="entry name" value="SUGAR_TRANSPORT_1"/>
    <property type="match status" value="1"/>
</dbReference>
<dbReference type="SUPFAM" id="SSF103473">
    <property type="entry name" value="MFS general substrate transporter"/>
    <property type="match status" value="1"/>
</dbReference>
<feature type="transmembrane region" description="Helical" evidence="5">
    <location>
        <begin position="386"/>
        <end position="411"/>
    </location>
</feature>
<evidence type="ECO:0000313" key="10">
    <source>
        <dbReference type="Proteomes" id="UP000494256"/>
    </source>
</evidence>
<feature type="transmembrane region" description="Helical" evidence="5">
    <location>
        <begin position="505"/>
        <end position="525"/>
    </location>
</feature>
<gene>
    <name evidence="8" type="ORF">APLA_LOCUS10488</name>
    <name evidence="7" type="ORF">APLA_LOCUS673</name>
</gene>
<dbReference type="Gene3D" id="1.20.1250.20">
    <property type="entry name" value="MFS general substrate transporter like domains"/>
    <property type="match status" value="1"/>
</dbReference>
<feature type="transmembrane region" description="Helical" evidence="5">
    <location>
        <begin position="478"/>
        <end position="499"/>
    </location>
</feature>
<evidence type="ECO:0000313" key="8">
    <source>
        <dbReference type="EMBL" id="CAB3245462.1"/>
    </source>
</evidence>
<dbReference type="InterPro" id="IPR020846">
    <property type="entry name" value="MFS_dom"/>
</dbReference>
<dbReference type="GO" id="GO:0022857">
    <property type="term" value="F:transmembrane transporter activity"/>
    <property type="evidence" value="ECO:0007669"/>
    <property type="project" value="InterPro"/>
</dbReference>
<dbReference type="PROSITE" id="PS50850">
    <property type="entry name" value="MFS"/>
    <property type="match status" value="1"/>
</dbReference>